<name>A0A915Q0W9_9BILA</name>
<keyword evidence="1" id="KW-1185">Reference proteome</keyword>
<protein>
    <submittedName>
        <fullName evidence="2">Uncharacterized protein</fullName>
    </submittedName>
</protein>
<organism evidence="1 2">
    <name type="scientific">Setaria digitata</name>
    <dbReference type="NCBI Taxonomy" id="48799"/>
    <lineage>
        <taxon>Eukaryota</taxon>
        <taxon>Metazoa</taxon>
        <taxon>Ecdysozoa</taxon>
        <taxon>Nematoda</taxon>
        <taxon>Chromadorea</taxon>
        <taxon>Rhabditida</taxon>
        <taxon>Spirurina</taxon>
        <taxon>Spiruromorpha</taxon>
        <taxon>Filarioidea</taxon>
        <taxon>Setariidae</taxon>
        <taxon>Setaria</taxon>
    </lineage>
</organism>
<proteinExistence type="predicted"/>
<dbReference type="WBParaSite" id="sdigi.contig70.g3553.t1">
    <property type="protein sequence ID" value="sdigi.contig70.g3553.t1"/>
    <property type="gene ID" value="sdigi.contig70.g3553"/>
</dbReference>
<evidence type="ECO:0000313" key="2">
    <source>
        <dbReference type="WBParaSite" id="sdigi.contig70.g3553.t1"/>
    </source>
</evidence>
<accession>A0A915Q0W9</accession>
<evidence type="ECO:0000313" key="1">
    <source>
        <dbReference type="Proteomes" id="UP000887581"/>
    </source>
</evidence>
<dbReference type="AlphaFoldDB" id="A0A915Q0W9"/>
<sequence>MNWKLKRQQRNLVVAKVLIAELEKEKNDRRMEWTVSMGWLCDPRHSVRSTYMHACCMLHAVQDATCMRMYVSDILIC</sequence>
<reference evidence="2" key="1">
    <citation type="submission" date="2022-11" db="UniProtKB">
        <authorList>
            <consortium name="WormBaseParasite"/>
        </authorList>
    </citation>
    <scope>IDENTIFICATION</scope>
</reference>
<dbReference type="Proteomes" id="UP000887581">
    <property type="component" value="Unplaced"/>
</dbReference>